<dbReference type="Proteomes" id="UP000684084">
    <property type="component" value="Unassembled WGS sequence"/>
</dbReference>
<reference evidence="1" key="1">
    <citation type="submission" date="2020-05" db="EMBL/GenBank/DDBJ databases">
        <authorList>
            <person name="Rincon C."/>
            <person name="Sanders R I."/>
            <person name="Robbins C."/>
            <person name="Chaturvedi A."/>
        </authorList>
    </citation>
    <scope>NUCLEOTIDE SEQUENCE</scope>
    <source>
        <strain evidence="1">CHB12</strain>
    </source>
</reference>
<sequence length="80" mass="9219">MEIHECKGNKSSCHKIFLSTTLIYNGAIRTVKIITDENCILKRDPLRNLTSSKLLYDNVNFYPWCTIKETIEVNTRGKSP</sequence>
<dbReference type="EMBL" id="CAGKOT010000096">
    <property type="protein sequence ID" value="CAB5395172.1"/>
    <property type="molecule type" value="Genomic_DNA"/>
</dbReference>
<dbReference type="OrthoDB" id="2320470at2759"/>
<name>A0A916A1G4_9GLOM</name>
<evidence type="ECO:0000313" key="1">
    <source>
        <dbReference type="EMBL" id="CAB5395172.1"/>
    </source>
</evidence>
<evidence type="ECO:0000313" key="2">
    <source>
        <dbReference type="Proteomes" id="UP000684084"/>
    </source>
</evidence>
<organism evidence="1 2">
    <name type="scientific">Rhizophagus irregularis</name>
    <dbReference type="NCBI Taxonomy" id="588596"/>
    <lineage>
        <taxon>Eukaryota</taxon>
        <taxon>Fungi</taxon>
        <taxon>Fungi incertae sedis</taxon>
        <taxon>Mucoromycota</taxon>
        <taxon>Glomeromycotina</taxon>
        <taxon>Glomeromycetes</taxon>
        <taxon>Glomerales</taxon>
        <taxon>Glomeraceae</taxon>
        <taxon>Rhizophagus</taxon>
    </lineage>
</organism>
<protein>
    <submittedName>
        <fullName evidence="1">Uncharacterized protein</fullName>
    </submittedName>
</protein>
<comment type="caution">
    <text evidence="1">The sequence shown here is derived from an EMBL/GenBank/DDBJ whole genome shotgun (WGS) entry which is preliminary data.</text>
</comment>
<dbReference type="AlphaFoldDB" id="A0A916A1G4"/>
<accession>A0A916A1G4</accession>
<gene>
    <name evidence="1" type="ORF">CHRIB12_LOCUS23713</name>
</gene>
<proteinExistence type="predicted"/>